<reference evidence="3 4" key="1">
    <citation type="journal article" date="2014" name="Int. J. Syst. Evol. Microbiol.">
        <title>Complete genome sequence of Corynebacterium casei LMG S-19264T (=DSM 44701T), isolated from a smear-ripened cheese.</title>
        <authorList>
            <consortium name="US DOE Joint Genome Institute (JGI-PGF)"/>
            <person name="Walter F."/>
            <person name="Albersmeier A."/>
            <person name="Kalinowski J."/>
            <person name="Ruckert C."/>
        </authorList>
    </citation>
    <scope>NUCLEOTIDE SEQUENCE [LARGE SCALE GENOMIC DNA]</scope>
    <source>
        <strain evidence="3 4">CGMCC 1.15295</strain>
    </source>
</reference>
<dbReference type="InterPro" id="IPR001789">
    <property type="entry name" value="Sig_transdc_resp-reg_receiver"/>
</dbReference>
<dbReference type="EMBL" id="BMIC01000001">
    <property type="protein sequence ID" value="GFZ79639.1"/>
    <property type="molecule type" value="Genomic_DNA"/>
</dbReference>
<dbReference type="PROSITE" id="PS50110">
    <property type="entry name" value="RESPONSE_REGULATORY"/>
    <property type="match status" value="1"/>
</dbReference>
<keyword evidence="1" id="KW-0597">Phosphoprotein</keyword>
<name>A0A8J2TT35_9FLAO</name>
<dbReference type="Gene3D" id="3.40.50.2300">
    <property type="match status" value="1"/>
</dbReference>
<dbReference type="RefSeq" id="WP_188604941.1">
    <property type="nucleotide sequence ID" value="NZ_BMIC01000001.1"/>
</dbReference>
<evidence type="ECO:0000259" key="2">
    <source>
        <dbReference type="PROSITE" id="PS50110"/>
    </source>
</evidence>
<evidence type="ECO:0000313" key="4">
    <source>
        <dbReference type="Proteomes" id="UP000598120"/>
    </source>
</evidence>
<proteinExistence type="predicted"/>
<dbReference type="GO" id="GO:0000160">
    <property type="term" value="P:phosphorelay signal transduction system"/>
    <property type="evidence" value="ECO:0007669"/>
    <property type="project" value="InterPro"/>
</dbReference>
<organism evidence="3 4">
    <name type="scientific">Aquaticitalea lipolytica</name>
    <dbReference type="NCBI Taxonomy" id="1247562"/>
    <lineage>
        <taxon>Bacteria</taxon>
        <taxon>Pseudomonadati</taxon>
        <taxon>Bacteroidota</taxon>
        <taxon>Flavobacteriia</taxon>
        <taxon>Flavobacteriales</taxon>
        <taxon>Flavobacteriaceae</taxon>
        <taxon>Aquaticitalea</taxon>
    </lineage>
</organism>
<evidence type="ECO:0000313" key="3">
    <source>
        <dbReference type="EMBL" id="GFZ79639.1"/>
    </source>
</evidence>
<dbReference type="Pfam" id="PF00072">
    <property type="entry name" value="Response_reg"/>
    <property type="match status" value="1"/>
</dbReference>
<accession>A0A8J2TT35</accession>
<protein>
    <recommendedName>
        <fullName evidence="2">Response regulatory domain-containing protein</fullName>
    </recommendedName>
</protein>
<comment type="caution">
    <text evidence="3">The sequence shown here is derived from an EMBL/GenBank/DDBJ whole genome shotgun (WGS) entry which is preliminary data.</text>
</comment>
<gene>
    <name evidence="3" type="ORF">GCM10011531_06920</name>
</gene>
<dbReference type="SUPFAM" id="SSF52172">
    <property type="entry name" value="CheY-like"/>
    <property type="match status" value="1"/>
</dbReference>
<dbReference type="InterPro" id="IPR011006">
    <property type="entry name" value="CheY-like_superfamily"/>
</dbReference>
<feature type="modified residue" description="4-aspartylphosphate" evidence="1">
    <location>
        <position position="66"/>
    </location>
</feature>
<keyword evidence="4" id="KW-1185">Reference proteome</keyword>
<feature type="domain" description="Response regulatory" evidence="2">
    <location>
        <begin position="6"/>
        <end position="139"/>
    </location>
</feature>
<dbReference type="AlphaFoldDB" id="A0A8J2TT35"/>
<sequence length="225" mass="26063">MKRIYSVLIVEDHQINIDSYKRALDVVANEVPNTKFIIAEAKNCDEAFDKIKSQNKLKGFDLAVLDISLPSSQKYDILNGEVLGQKIKEKFPRCKVLVCTSYNDNYRLNNILRSLNPEVFLIKLDIDFSDLIIAFKEIINDGSYYSRTILNLMRKKANSNFILDELDIQILYEISNGARMKELKDLVPLSKTGIEKRKRKIRTYFNITDENDRELVLTAKEKGFI</sequence>
<dbReference type="Proteomes" id="UP000598120">
    <property type="component" value="Unassembled WGS sequence"/>
</dbReference>
<evidence type="ECO:0000256" key="1">
    <source>
        <dbReference type="PROSITE-ProRule" id="PRU00169"/>
    </source>
</evidence>